<feature type="signal peptide" evidence="1">
    <location>
        <begin position="1"/>
        <end position="31"/>
    </location>
</feature>
<dbReference type="Proteomes" id="UP000567186">
    <property type="component" value="Unassembled WGS sequence"/>
</dbReference>
<name>A0A7Y0NKV9_9GAMM</name>
<evidence type="ECO:0000313" key="3">
    <source>
        <dbReference type="Proteomes" id="UP000567186"/>
    </source>
</evidence>
<reference evidence="2 3" key="1">
    <citation type="submission" date="2020-04" db="EMBL/GenBank/DDBJ databases">
        <title>Marinobacter oceani sp. nov., isolated from marine solar saltern.</title>
        <authorList>
            <person name="Chen X.-Y."/>
        </authorList>
    </citation>
    <scope>NUCLEOTIDE SEQUENCE [LARGE SCALE GENOMIC DNA]</scope>
    <source>
        <strain evidence="2 3">W62</strain>
    </source>
</reference>
<organism evidence="2 3">
    <name type="scientific">Marinobacter orientalis</name>
    <dbReference type="NCBI Taxonomy" id="1928859"/>
    <lineage>
        <taxon>Bacteria</taxon>
        <taxon>Pseudomonadati</taxon>
        <taxon>Pseudomonadota</taxon>
        <taxon>Gammaproteobacteria</taxon>
        <taxon>Pseudomonadales</taxon>
        <taxon>Marinobacteraceae</taxon>
        <taxon>Marinobacter</taxon>
    </lineage>
</organism>
<evidence type="ECO:0000313" key="2">
    <source>
        <dbReference type="EMBL" id="NMT63024.1"/>
    </source>
</evidence>
<dbReference type="Pfam" id="PF06980">
    <property type="entry name" value="DUF1302"/>
    <property type="match status" value="1"/>
</dbReference>
<keyword evidence="1" id="KW-0732">Signal</keyword>
<comment type="caution">
    <text evidence="2">The sequence shown here is derived from an EMBL/GenBank/DDBJ whole genome shotgun (WGS) entry which is preliminary data.</text>
</comment>
<dbReference type="AlphaFoldDB" id="A0A7Y0NKV9"/>
<proteinExistence type="predicted"/>
<gene>
    <name evidence="2" type="ORF">HIU99_05365</name>
</gene>
<keyword evidence="3" id="KW-1185">Reference proteome</keyword>
<dbReference type="InterPro" id="IPR010727">
    <property type="entry name" value="DUF1302"/>
</dbReference>
<evidence type="ECO:0000256" key="1">
    <source>
        <dbReference type="SAM" id="SignalP"/>
    </source>
</evidence>
<sequence>MQTTIRGLRFWCCTLAGSASLTLLPAISAVAQDDTRVNGFYENATYGREGVGLSKFRNTLQMELEKKAGNVGMFNNVSVNATLRGTYDGVYDLNEDEYGRDAGGPILLQDIASGYVAHGNGVGSPASAIPLPPGNTFGFDTTQNPNEGMIVLGERLHDQANGVAFGVPVQPCDVDSRGCIDDYLDKDMNELRFQEFNDRADFIRELYVDFDLNFDSGNILSTRLGKQQVIWGRTDLFRVLDVINPVDFSRNNIYDELEDIRIPMWILKTDYRMGPTRVSEGLIFDDLNFQVVWNFDQFRPHDIGQCGQPNVILDAGCFFRGMNNLWENGGTVANFAGATPDGGLATDFGPGQIGIRKAHMPDWSLSNTQLGLKMEGVYGDVGFSLNALTYRSQLPSLRGGIPAENAFTGQTDVWPGLIAFDIHFPRVNLVGGSVDYYSQPIDTVFRVETAYTSGEEFANTLRERLYSESDVLRYVIGADKNISIPLLNETQSFLFSGQLFGQHILDHEREQRTYGEAGIPDWEHNWTATLLIKGFYMNGRLSPQIITAHDFRAQATAIAPSVDWLVNNNFRLTLGANFKVGDGAREFDDCRSCNPWHPFTQTPGVAGHQSGESAGLSGYEPLGRFQSGPIGMAQKEDEIQLTARYSF</sequence>
<accession>A0A7Y0NKV9</accession>
<protein>
    <submittedName>
        <fullName evidence="2">DUF1302 domain-containing protein</fullName>
    </submittedName>
</protein>
<dbReference type="EMBL" id="JABCKY010000001">
    <property type="protein sequence ID" value="NMT63024.1"/>
    <property type="molecule type" value="Genomic_DNA"/>
</dbReference>
<feature type="chain" id="PRO_5031129435" evidence="1">
    <location>
        <begin position="32"/>
        <end position="647"/>
    </location>
</feature>
<dbReference type="RefSeq" id="WP_135954368.1">
    <property type="nucleotide sequence ID" value="NZ_JABCKY010000001.1"/>
</dbReference>
<dbReference type="OrthoDB" id="9769143at2"/>